<dbReference type="Pfam" id="PF12499">
    <property type="entry name" value="DUF3707"/>
    <property type="match status" value="2"/>
</dbReference>
<organism evidence="3 4">
    <name type="scientific">Tetrabaena socialis</name>
    <dbReference type="NCBI Taxonomy" id="47790"/>
    <lineage>
        <taxon>Eukaryota</taxon>
        <taxon>Viridiplantae</taxon>
        <taxon>Chlorophyta</taxon>
        <taxon>core chlorophytes</taxon>
        <taxon>Chlorophyceae</taxon>
        <taxon>CS clade</taxon>
        <taxon>Chlamydomonadales</taxon>
        <taxon>Tetrabaenaceae</taxon>
        <taxon>Tetrabaena</taxon>
    </lineage>
</organism>
<reference evidence="3 4" key="1">
    <citation type="journal article" date="2017" name="Mol. Biol. Evol.">
        <title>The 4-celled Tetrabaena socialis nuclear genome reveals the essential components for genetic control of cell number at the origin of multicellularity in the volvocine lineage.</title>
        <authorList>
            <person name="Featherston J."/>
            <person name="Arakaki Y."/>
            <person name="Hanschen E.R."/>
            <person name="Ferris P.J."/>
            <person name="Michod R.E."/>
            <person name="Olson B.J.S.C."/>
            <person name="Nozaki H."/>
            <person name="Durand P.M."/>
        </authorList>
    </citation>
    <scope>NUCLEOTIDE SEQUENCE [LARGE SCALE GENOMIC DNA]</scope>
    <source>
        <strain evidence="3 4">NIES-571</strain>
    </source>
</reference>
<evidence type="ECO:0000313" key="3">
    <source>
        <dbReference type="EMBL" id="PNH09230.1"/>
    </source>
</evidence>
<sequence>MPFAPAIRHPPPPASMPFPYCECNRTLGTLPFTFDSMPVVKKSGANKLYCMRLTAGECIDPANKCCNQALAKVEWWSKAVCRRSVKSVYMDGVKVDQQWDPVPEAPTMAVFKIPQINLPRSAVPAAGIEVCIELVATEQCPTLATFCTRGDRGSCTYAMFNDPDKDCCPIGSFAAASRRPPPPSPSPPEPPSPEPPRMPIAPAIRHPPPPASLPFPYCECNRTLGTLPFTFDSMPVVKKSGANKLYCMRLTAGECIDPANKCCNQALAKVEWWSKAVCRRSVKSVYMDGVKVDQQWSPVPESPTMAVFKIPQINLPRSAVPAAGIEVCIELVATEQCPTLATFCTRGDRGSCTYAMFNAPDKNCCPIGSFATASR</sequence>
<feature type="non-terminal residue" evidence="3">
    <location>
        <position position="375"/>
    </location>
</feature>
<dbReference type="OrthoDB" id="531118at2759"/>
<dbReference type="AlphaFoldDB" id="A0A2J8A9N9"/>
<dbReference type="EMBL" id="PGGS01000098">
    <property type="protein sequence ID" value="PNH09230.1"/>
    <property type="molecule type" value="Genomic_DNA"/>
</dbReference>
<proteinExistence type="predicted"/>
<evidence type="ECO:0000313" key="4">
    <source>
        <dbReference type="Proteomes" id="UP000236333"/>
    </source>
</evidence>
<name>A0A2J8A9N9_9CHLO</name>
<feature type="region of interest" description="Disordered" evidence="1">
    <location>
        <begin position="176"/>
        <end position="205"/>
    </location>
</feature>
<comment type="caution">
    <text evidence="3">The sequence shown here is derived from an EMBL/GenBank/DDBJ whole genome shotgun (WGS) entry which is preliminary data.</text>
</comment>
<accession>A0A2J8A9N9</accession>
<gene>
    <name evidence="3" type="ORF">TSOC_004162</name>
</gene>
<dbReference type="InterPro" id="IPR024616">
    <property type="entry name" value="Pherophorin"/>
</dbReference>
<keyword evidence="4" id="KW-1185">Reference proteome</keyword>
<feature type="domain" description="Pherophorin" evidence="2">
    <location>
        <begin position="215"/>
        <end position="366"/>
    </location>
</feature>
<evidence type="ECO:0000256" key="1">
    <source>
        <dbReference type="SAM" id="MobiDB-lite"/>
    </source>
</evidence>
<evidence type="ECO:0000259" key="2">
    <source>
        <dbReference type="Pfam" id="PF12499"/>
    </source>
</evidence>
<feature type="compositionally biased region" description="Pro residues" evidence="1">
    <location>
        <begin position="179"/>
        <end position="205"/>
    </location>
</feature>
<feature type="domain" description="Pherophorin" evidence="2">
    <location>
        <begin position="18"/>
        <end position="169"/>
    </location>
</feature>
<protein>
    <submittedName>
        <fullName evidence="3">Sulfated surface glycoprotein</fullName>
    </submittedName>
</protein>
<dbReference type="Proteomes" id="UP000236333">
    <property type="component" value="Unassembled WGS sequence"/>
</dbReference>